<dbReference type="GO" id="GO:0005391">
    <property type="term" value="F:P-type sodium:potassium-exchanging transporter activity"/>
    <property type="evidence" value="ECO:0007669"/>
    <property type="project" value="TreeGrafter"/>
</dbReference>
<evidence type="ECO:0000256" key="7">
    <source>
        <dbReference type="ARBA" id="ARBA00022967"/>
    </source>
</evidence>
<evidence type="ECO:0000313" key="12">
    <source>
        <dbReference type="EMBL" id="TXK29463.1"/>
    </source>
</evidence>
<dbReference type="GO" id="GO:0005524">
    <property type="term" value="F:ATP binding"/>
    <property type="evidence" value="ECO:0007669"/>
    <property type="project" value="UniProtKB-KW"/>
</dbReference>
<feature type="transmembrane region" description="Helical" evidence="10">
    <location>
        <begin position="388"/>
        <end position="414"/>
    </location>
</feature>
<keyword evidence="3" id="KW-1003">Cell membrane</keyword>
<dbReference type="SFLD" id="SFLDG00002">
    <property type="entry name" value="C1.7:_P-type_atpase_like"/>
    <property type="match status" value="1"/>
</dbReference>
<dbReference type="RefSeq" id="WP_147923657.1">
    <property type="nucleotide sequence ID" value="NZ_VRTY01000109.1"/>
</dbReference>
<dbReference type="SUPFAM" id="SSF81660">
    <property type="entry name" value="Metal cation-transporting ATPase, ATP-binding domain N"/>
    <property type="match status" value="1"/>
</dbReference>
<comment type="subcellular location">
    <subcellularLocation>
        <location evidence="1">Cell membrane</location>
        <topology evidence="1">Multi-pass membrane protein</topology>
    </subcellularLocation>
</comment>
<evidence type="ECO:0000256" key="1">
    <source>
        <dbReference type="ARBA" id="ARBA00004651"/>
    </source>
</evidence>
<dbReference type="SUPFAM" id="SSF56784">
    <property type="entry name" value="HAD-like"/>
    <property type="match status" value="1"/>
</dbReference>
<dbReference type="GO" id="GO:0030007">
    <property type="term" value="P:intracellular potassium ion homeostasis"/>
    <property type="evidence" value="ECO:0007669"/>
    <property type="project" value="TreeGrafter"/>
</dbReference>
<dbReference type="GO" id="GO:0036376">
    <property type="term" value="P:sodium ion export across plasma membrane"/>
    <property type="evidence" value="ECO:0007669"/>
    <property type="project" value="TreeGrafter"/>
</dbReference>
<gene>
    <name evidence="12" type="ORF">FVR03_20565</name>
</gene>
<dbReference type="SFLD" id="SFLDF00027">
    <property type="entry name" value="p-type_atpase"/>
    <property type="match status" value="1"/>
</dbReference>
<dbReference type="PROSITE" id="PS00154">
    <property type="entry name" value="ATPASE_E1_E2"/>
    <property type="match status" value="1"/>
</dbReference>
<evidence type="ECO:0000256" key="4">
    <source>
        <dbReference type="ARBA" id="ARBA00022692"/>
    </source>
</evidence>
<dbReference type="FunFam" id="3.40.50.1000:FF:000001">
    <property type="entry name" value="Phospholipid-transporting ATPase IC"/>
    <property type="match status" value="1"/>
</dbReference>
<keyword evidence="13" id="KW-1185">Reference proteome</keyword>
<dbReference type="InterPro" id="IPR001757">
    <property type="entry name" value="P_typ_ATPase"/>
</dbReference>
<evidence type="ECO:0000256" key="8">
    <source>
        <dbReference type="ARBA" id="ARBA00022989"/>
    </source>
</evidence>
<dbReference type="AlphaFoldDB" id="A0A5C8J3C5"/>
<name>A0A5C8J3C5_9BACT</name>
<evidence type="ECO:0000259" key="11">
    <source>
        <dbReference type="Pfam" id="PF00689"/>
    </source>
</evidence>
<feature type="transmembrane region" description="Helical" evidence="10">
    <location>
        <begin position="562"/>
        <end position="579"/>
    </location>
</feature>
<dbReference type="Proteomes" id="UP000321926">
    <property type="component" value="Unassembled WGS sequence"/>
</dbReference>
<dbReference type="FunFam" id="3.40.1110.10:FF:000094">
    <property type="entry name" value="Cation-transporting P-type ATPase"/>
    <property type="match status" value="1"/>
</dbReference>
<dbReference type="EMBL" id="VRTY01000109">
    <property type="protein sequence ID" value="TXK29463.1"/>
    <property type="molecule type" value="Genomic_DNA"/>
</dbReference>
<dbReference type="InterPro" id="IPR050510">
    <property type="entry name" value="Cation_transp_ATPase_P-type"/>
</dbReference>
<dbReference type="InterPro" id="IPR006068">
    <property type="entry name" value="ATPase_P-typ_cation-transptr_C"/>
</dbReference>
<dbReference type="InterPro" id="IPR023299">
    <property type="entry name" value="ATPase_P-typ_cyto_dom_N"/>
</dbReference>
<dbReference type="GO" id="GO:1902600">
    <property type="term" value="P:proton transmembrane transport"/>
    <property type="evidence" value="ECO:0007669"/>
    <property type="project" value="TreeGrafter"/>
</dbReference>
<keyword evidence="6" id="KW-0067">ATP-binding</keyword>
<dbReference type="OrthoDB" id="1521937at2"/>
<evidence type="ECO:0000256" key="2">
    <source>
        <dbReference type="ARBA" id="ARBA00005675"/>
    </source>
</evidence>
<protein>
    <submittedName>
        <fullName evidence="12">HAD-IC family P-type ATPase</fullName>
    </submittedName>
</protein>
<dbReference type="InterPro" id="IPR036412">
    <property type="entry name" value="HAD-like_sf"/>
</dbReference>
<dbReference type="GO" id="GO:0016887">
    <property type="term" value="F:ATP hydrolysis activity"/>
    <property type="evidence" value="ECO:0007669"/>
    <property type="project" value="InterPro"/>
</dbReference>
<reference evidence="12 13" key="1">
    <citation type="submission" date="2019-08" db="EMBL/GenBank/DDBJ databases">
        <authorList>
            <person name="Shi S."/>
        </authorList>
    </citation>
    <scope>NUCLEOTIDE SEQUENCE [LARGE SCALE GENOMIC DNA]</scope>
    <source>
        <strain evidence="12 13">GY10130</strain>
    </source>
</reference>
<dbReference type="PRINTS" id="PR00119">
    <property type="entry name" value="CATATPASE"/>
</dbReference>
<evidence type="ECO:0000256" key="9">
    <source>
        <dbReference type="ARBA" id="ARBA00023136"/>
    </source>
</evidence>
<keyword evidence="7" id="KW-1278">Translocase</keyword>
<evidence type="ECO:0000256" key="10">
    <source>
        <dbReference type="SAM" id="Phobius"/>
    </source>
</evidence>
<dbReference type="PANTHER" id="PTHR43294">
    <property type="entry name" value="SODIUM/POTASSIUM-TRANSPORTING ATPASE SUBUNIT ALPHA"/>
    <property type="match status" value="1"/>
</dbReference>
<dbReference type="InterPro" id="IPR018303">
    <property type="entry name" value="ATPase_P-typ_P_site"/>
</dbReference>
<dbReference type="NCBIfam" id="TIGR01494">
    <property type="entry name" value="ATPase_P-type"/>
    <property type="match status" value="1"/>
</dbReference>
<feature type="transmembrane region" description="Helical" evidence="10">
    <location>
        <begin position="461"/>
        <end position="482"/>
    </location>
</feature>
<dbReference type="Gene3D" id="1.20.1110.10">
    <property type="entry name" value="Calcium-transporting ATPase, transmembrane domain"/>
    <property type="match status" value="1"/>
</dbReference>
<dbReference type="GO" id="GO:1990573">
    <property type="term" value="P:potassium ion import across plasma membrane"/>
    <property type="evidence" value="ECO:0007669"/>
    <property type="project" value="TreeGrafter"/>
</dbReference>
<dbReference type="GO" id="GO:0006883">
    <property type="term" value="P:intracellular sodium ion homeostasis"/>
    <property type="evidence" value="ECO:0007669"/>
    <property type="project" value="TreeGrafter"/>
</dbReference>
<proteinExistence type="inferred from homology"/>
<dbReference type="PANTHER" id="PTHR43294:SF21">
    <property type="entry name" value="CATION TRANSPORTING ATPASE"/>
    <property type="match status" value="1"/>
</dbReference>
<feature type="non-terminal residue" evidence="12">
    <location>
        <position position="1"/>
    </location>
</feature>
<dbReference type="SFLD" id="SFLDS00003">
    <property type="entry name" value="Haloacid_Dehalogenase"/>
    <property type="match status" value="1"/>
</dbReference>
<dbReference type="FunFam" id="3.40.50.1000:FF:000028">
    <property type="entry name" value="Calcium-transporting P-type ATPase, putative"/>
    <property type="match status" value="1"/>
</dbReference>
<accession>A0A5C8J3C5</accession>
<dbReference type="Pfam" id="PF13246">
    <property type="entry name" value="Cation_ATPase"/>
    <property type="match status" value="1"/>
</dbReference>
<keyword evidence="8 10" id="KW-1133">Transmembrane helix</keyword>
<evidence type="ECO:0000313" key="13">
    <source>
        <dbReference type="Proteomes" id="UP000321926"/>
    </source>
</evidence>
<evidence type="ECO:0000256" key="5">
    <source>
        <dbReference type="ARBA" id="ARBA00022741"/>
    </source>
</evidence>
<organism evidence="12 13">
    <name type="scientific">Pontibacter qinzhouensis</name>
    <dbReference type="NCBI Taxonomy" id="2603253"/>
    <lineage>
        <taxon>Bacteria</taxon>
        <taxon>Pseudomonadati</taxon>
        <taxon>Bacteroidota</taxon>
        <taxon>Cytophagia</taxon>
        <taxon>Cytophagales</taxon>
        <taxon>Hymenobacteraceae</taxon>
        <taxon>Pontibacter</taxon>
    </lineage>
</organism>
<keyword evidence="9 10" id="KW-0472">Membrane</keyword>
<feature type="transmembrane region" description="Helical" evidence="10">
    <location>
        <begin position="494"/>
        <end position="511"/>
    </location>
</feature>
<dbReference type="InterPro" id="IPR023214">
    <property type="entry name" value="HAD_sf"/>
</dbReference>
<feature type="domain" description="Cation-transporting P-type ATPase C-terminal" evidence="11">
    <location>
        <begin position="416"/>
        <end position="585"/>
    </location>
</feature>
<keyword evidence="5" id="KW-0547">Nucleotide-binding</keyword>
<comment type="similarity">
    <text evidence="2">Belongs to the cation transport ATPase (P-type) (TC 3.A.3) family. Type IIA subfamily.</text>
</comment>
<dbReference type="Gene3D" id="3.40.50.1000">
    <property type="entry name" value="HAD superfamily/HAD-like"/>
    <property type="match status" value="1"/>
</dbReference>
<feature type="transmembrane region" description="Helical" evidence="10">
    <location>
        <begin position="531"/>
        <end position="550"/>
    </location>
</feature>
<dbReference type="Pfam" id="PF00689">
    <property type="entry name" value="Cation_ATPase_C"/>
    <property type="match status" value="1"/>
</dbReference>
<dbReference type="Gene3D" id="3.40.1110.10">
    <property type="entry name" value="Calcium-transporting ATPase, cytoplasmic domain N"/>
    <property type="match status" value="1"/>
</dbReference>
<comment type="caution">
    <text evidence="12">The sequence shown here is derived from an EMBL/GenBank/DDBJ whole genome shotgun (WGS) entry which is preliminary data.</text>
</comment>
<evidence type="ECO:0000256" key="3">
    <source>
        <dbReference type="ARBA" id="ARBA00022475"/>
    </source>
</evidence>
<dbReference type="GO" id="GO:0005886">
    <property type="term" value="C:plasma membrane"/>
    <property type="evidence" value="ECO:0007669"/>
    <property type="project" value="UniProtKB-SubCell"/>
</dbReference>
<evidence type="ECO:0000256" key="6">
    <source>
        <dbReference type="ARBA" id="ARBA00022840"/>
    </source>
</evidence>
<dbReference type="SUPFAM" id="SSF81665">
    <property type="entry name" value="Calcium ATPase, transmembrane domain M"/>
    <property type="match status" value="1"/>
</dbReference>
<dbReference type="InterPro" id="IPR023298">
    <property type="entry name" value="ATPase_P-typ_TM_dom_sf"/>
</dbReference>
<sequence>RKAIIRKLVAVETLGSTTVICSDKTGTLTENQMTVRKIVAGGKTYEVSGQGYEPEGNILQQDNSVNVEEHPALRELLLSGMLCNDSAIKEKDGQLAVEGDPTEGALLVTAQKAGFNRQDLEKQFTRLDTIPFESDYKYMATLHRQEQQQKVYMKGSLEAIAARCSTQLNAQGQQEAFSKDEIHRISDEMAANGLRVLAFATTSSEKTDIAHEDVESGLTFLGFQGMIDPPREAVKQAVAMCQKAGITVKMITGDHALTASTIAAQIGLKGREENGRLVAMTGRELSKVTDADIADVAESTAVFARVSPDQKLRLVKALQSRNHIVAMTGDGVNDAPALKQADIGIAMGITGTDVAKDASDMVLTNDNFTSIESAVEEGRNVFDNLTKFIVWTIPTNLSEGLVILAAVIAGTVLAATPVQILWINMTTAVLLGLTLAFEPQEKGVMERPPRQHNQPILTKSLIVRTLLVGTLLLIATFGLFHYELDYQGASLEEARAAACTVFIVLQSFYLLNCRSLRNPFFPSGFFSNPMIFYGIGLMLALQLAFVYAPFMNKLFGTAPISAMSWVRIVAAGIVMYFIVELEKWIRRRSTSMED</sequence>
<dbReference type="PRINTS" id="PR00120">
    <property type="entry name" value="HATPASE"/>
</dbReference>
<keyword evidence="4 10" id="KW-0812">Transmembrane</keyword>
<dbReference type="InterPro" id="IPR044492">
    <property type="entry name" value="P_typ_ATPase_HD_dom"/>
</dbReference>
<dbReference type="Pfam" id="PF08282">
    <property type="entry name" value="Hydrolase_3"/>
    <property type="match status" value="1"/>
</dbReference>